<dbReference type="AlphaFoldDB" id="C3KJV4"/>
<feature type="domain" description="TNFR-Cys" evidence="4">
    <location>
        <begin position="113"/>
        <end position="151"/>
    </location>
</feature>
<dbReference type="InterPro" id="IPR052135">
    <property type="entry name" value="TNFRSF5"/>
</dbReference>
<keyword evidence="2" id="KW-0472">Membrane</keyword>
<sequence length="341" mass="37289">MPGTLFSKMHLLVLIITMTMLDLSLMTAAPPACDPITQYVKDDVCCKMCGPGTRMLSQSICAPDPQCIDCEDNEYQDKYTAESTCHRQPYCDPHKNFKAVLDKNKKKLSACMCKDGFHCSSGECITCVPHKTCEPGFGVKSIGNHAHDTVCEKCTGGTFSDVDSSSGVCTKWTECMDGVHVQQGGTDVSDQICVPAIRSHVGLIASLSTVVVFAVVLAAIWFCLCKGKRDTQGNLKACVESCWGDKKEPLREANVLINPPTNPIEEESIMPELQSSQEEAGARTPEENEDEHSQEVLVDLALTENGNYVTQENGKSTVLSRQESQTQTLTESSSCHYDHNM</sequence>
<organism evidence="5">
    <name type="scientific">Anoplopoma fimbria</name>
    <name type="common">Sablefish</name>
    <dbReference type="NCBI Taxonomy" id="229290"/>
    <lineage>
        <taxon>Eukaryota</taxon>
        <taxon>Metazoa</taxon>
        <taxon>Chordata</taxon>
        <taxon>Craniata</taxon>
        <taxon>Vertebrata</taxon>
        <taxon>Euteleostomi</taxon>
        <taxon>Actinopterygii</taxon>
        <taxon>Neopterygii</taxon>
        <taxon>Teleostei</taxon>
        <taxon>Neoteleostei</taxon>
        <taxon>Acanthomorphata</taxon>
        <taxon>Eupercaria</taxon>
        <taxon>Perciformes</taxon>
        <taxon>Cottioidei</taxon>
        <taxon>Anoplopomatales</taxon>
        <taxon>Anoplopomatidae</taxon>
        <taxon>Anoplopoma</taxon>
    </lineage>
</organism>
<feature type="transmembrane region" description="Helical" evidence="2">
    <location>
        <begin position="201"/>
        <end position="224"/>
    </location>
</feature>
<dbReference type="GO" id="GO:0002768">
    <property type="term" value="P:immune response-regulating cell surface receptor signaling pathway"/>
    <property type="evidence" value="ECO:0007669"/>
    <property type="project" value="TreeGrafter"/>
</dbReference>
<reference evidence="5" key="1">
    <citation type="submission" date="2009-05" db="EMBL/GenBank/DDBJ databases">
        <title>Anoplopoma fimbria ESTs and full-length cDNAs.</title>
        <authorList>
            <person name="Messmer A."/>
            <person name="Rondeau E."/>
            <person name="Sanderson D."/>
            <person name="Cooper G."/>
            <person name="Leong J."/>
            <person name="Koop B.F."/>
        </authorList>
    </citation>
    <scope>NUCLEOTIDE SEQUENCE</scope>
    <source>
        <tissue evidence="5">Brain</tissue>
    </source>
</reference>
<evidence type="ECO:0000256" key="2">
    <source>
        <dbReference type="SAM" id="Phobius"/>
    </source>
</evidence>
<feature type="chain" id="PRO_5002927257" evidence="3">
    <location>
        <begin position="29"/>
        <end position="341"/>
    </location>
</feature>
<keyword evidence="3" id="KW-0732">Signal</keyword>
<feature type="region of interest" description="Disordered" evidence="1">
    <location>
        <begin position="272"/>
        <end position="294"/>
    </location>
</feature>
<dbReference type="EMBL" id="BT083219">
    <property type="protein sequence ID" value="ACQ58926.1"/>
    <property type="molecule type" value="mRNA"/>
</dbReference>
<keyword evidence="5" id="KW-0675">Receptor</keyword>
<feature type="compositionally biased region" description="Polar residues" evidence="1">
    <location>
        <begin position="309"/>
        <end position="318"/>
    </location>
</feature>
<protein>
    <submittedName>
        <fullName evidence="5">Tumor necrosis factor receptor superfamily member 5</fullName>
    </submittedName>
</protein>
<feature type="compositionally biased region" description="Basic and acidic residues" evidence="1">
    <location>
        <begin position="280"/>
        <end position="294"/>
    </location>
</feature>
<name>C3KJV4_ANOFI</name>
<feature type="domain" description="TNFR-Cys" evidence="4">
    <location>
        <begin position="154"/>
        <end position="193"/>
    </location>
</feature>
<dbReference type="SMART" id="SM00208">
    <property type="entry name" value="TNFR"/>
    <property type="match status" value="3"/>
</dbReference>
<dbReference type="SUPFAM" id="SSF57586">
    <property type="entry name" value="TNF receptor-like"/>
    <property type="match status" value="2"/>
</dbReference>
<dbReference type="CDD" id="cd13422">
    <property type="entry name" value="TNFRSF5_teleost"/>
    <property type="match status" value="1"/>
</dbReference>
<evidence type="ECO:0000256" key="3">
    <source>
        <dbReference type="SAM" id="SignalP"/>
    </source>
</evidence>
<evidence type="ECO:0000256" key="1">
    <source>
        <dbReference type="SAM" id="MobiDB-lite"/>
    </source>
</evidence>
<keyword evidence="2" id="KW-1133">Transmembrane helix</keyword>
<gene>
    <name evidence="5" type="primary">TNR5</name>
</gene>
<dbReference type="PANTHER" id="PTHR46875:SF3">
    <property type="entry name" value="CD40 MOLECULE, TNF RECEPTOR SUPERFAMILY MEMBER 5"/>
    <property type="match status" value="1"/>
</dbReference>
<dbReference type="Gene3D" id="2.10.50.10">
    <property type="entry name" value="Tumor Necrosis Factor Receptor, subunit A, domain 2"/>
    <property type="match status" value="2"/>
</dbReference>
<keyword evidence="2" id="KW-0812">Transmembrane</keyword>
<feature type="region of interest" description="Disordered" evidence="1">
    <location>
        <begin position="309"/>
        <end position="341"/>
    </location>
</feature>
<evidence type="ECO:0000313" key="5">
    <source>
        <dbReference type="EMBL" id="ACQ58926.1"/>
    </source>
</evidence>
<feature type="domain" description="TNFR-Cys" evidence="4">
    <location>
        <begin position="33"/>
        <end position="67"/>
    </location>
</feature>
<dbReference type="InterPro" id="IPR034053">
    <property type="entry name" value="TNFRSF5_N_teleost"/>
</dbReference>
<accession>C3KJV4</accession>
<feature type="signal peptide" evidence="3">
    <location>
        <begin position="1"/>
        <end position="28"/>
    </location>
</feature>
<proteinExistence type="evidence at transcript level"/>
<dbReference type="PANTHER" id="PTHR46875">
    <property type="entry name" value="TUMOR NECROSIS FACTOR RECEPTOR SUPERFAMILY MEMBER 5"/>
    <property type="match status" value="1"/>
</dbReference>
<feature type="compositionally biased region" description="Low complexity" evidence="1">
    <location>
        <begin position="319"/>
        <end position="334"/>
    </location>
</feature>
<dbReference type="InterPro" id="IPR001368">
    <property type="entry name" value="TNFR/NGFR_Cys_rich_reg"/>
</dbReference>
<dbReference type="GO" id="GO:0009897">
    <property type="term" value="C:external side of plasma membrane"/>
    <property type="evidence" value="ECO:0007669"/>
    <property type="project" value="TreeGrafter"/>
</dbReference>
<evidence type="ECO:0000259" key="4">
    <source>
        <dbReference type="SMART" id="SM00208"/>
    </source>
</evidence>
<dbReference type="GO" id="GO:0035631">
    <property type="term" value="C:CD40 receptor complex"/>
    <property type="evidence" value="ECO:0007669"/>
    <property type="project" value="TreeGrafter"/>
</dbReference>